<evidence type="ECO:0000313" key="2">
    <source>
        <dbReference type="Proteomes" id="UP000248481"/>
    </source>
</evidence>
<dbReference type="InterPro" id="IPR031716">
    <property type="entry name" value="LCE6A"/>
</dbReference>
<gene>
    <name evidence="3 4 5" type="primary">LCE6A</name>
</gene>
<feature type="region of interest" description="Disordered" evidence="1">
    <location>
        <begin position="45"/>
        <end position="65"/>
    </location>
</feature>
<proteinExistence type="predicted"/>
<evidence type="ECO:0000256" key="1">
    <source>
        <dbReference type="SAM" id="MobiDB-lite"/>
    </source>
</evidence>
<dbReference type="RefSeq" id="XP_021543662.1">
    <property type="nucleotide sequence ID" value="XM_021687987.1"/>
</dbReference>
<sequence>MSQQKQQSWEPPSAHKCSPPQCPTPALAVCSAPCCDPHSGGCDSGFQKPGEQSPGRSQRAHRKKPHCLSGGTVYRIKEEEC</sequence>
<keyword evidence="3 4" id="KW-0946">Virion</keyword>
<protein>
    <submittedName>
        <fullName evidence="3 4">Late cornified envelope protein 6A</fullName>
    </submittedName>
</protein>
<dbReference type="RefSeq" id="XP_021543660.1">
    <property type="nucleotide sequence ID" value="XM_021687985.1"/>
</dbReference>
<evidence type="ECO:0000313" key="4">
    <source>
        <dbReference type="RefSeq" id="XP_021543661.1"/>
    </source>
</evidence>
<feature type="compositionally biased region" description="Polar residues" evidence="1">
    <location>
        <begin position="1"/>
        <end position="10"/>
    </location>
</feature>
<reference evidence="3 4" key="1">
    <citation type="submission" date="2025-04" db="UniProtKB">
        <authorList>
            <consortium name="RefSeq"/>
        </authorList>
    </citation>
    <scope>IDENTIFICATION</scope>
    <source>
        <tissue evidence="3 4">Blood</tissue>
    </source>
</reference>
<keyword evidence="3 4" id="KW-0261">Viral envelope protein</keyword>
<evidence type="ECO:0000313" key="3">
    <source>
        <dbReference type="RefSeq" id="XP_021543660.1"/>
    </source>
</evidence>
<dbReference type="GeneID" id="110578488"/>
<organism evidence="2 3">
    <name type="scientific">Neomonachus schauinslandi</name>
    <name type="common">Hawaiian monk seal</name>
    <name type="synonym">Monachus schauinslandi</name>
    <dbReference type="NCBI Taxonomy" id="29088"/>
    <lineage>
        <taxon>Eukaryota</taxon>
        <taxon>Metazoa</taxon>
        <taxon>Chordata</taxon>
        <taxon>Craniata</taxon>
        <taxon>Vertebrata</taxon>
        <taxon>Euteleostomi</taxon>
        <taxon>Mammalia</taxon>
        <taxon>Eutheria</taxon>
        <taxon>Laurasiatheria</taxon>
        <taxon>Carnivora</taxon>
        <taxon>Caniformia</taxon>
        <taxon>Pinnipedia</taxon>
        <taxon>Phocidae</taxon>
        <taxon>Monachinae</taxon>
        <taxon>Monachini</taxon>
        <taxon>Neomonachus</taxon>
    </lineage>
</organism>
<dbReference type="CTD" id="448835"/>
<keyword evidence="2" id="KW-1185">Reference proteome</keyword>
<accession>A0A2Y9H0V1</accession>
<name>A0A2Y9H0V1_NEOSC</name>
<dbReference type="Pfam" id="PF15858">
    <property type="entry name" value="LCE6A"/>
    <property type="match status" value="1"/>
</dbReference>
<dbReference type="RefSeq" id="XP_021543661.1">
    <property type="nucleotide sequence ID" value="XM_021687986.1"/>
</dbReference>
<feature type="region of interest" description="Disordered" evidence="1">
    <location>
        <begin position="1"/>
        <end position="21"/>
    </location>
</feature>
<evidence type="ECO:0000313" key="5">
    <source>
        <dbReference type="RefSeq" id="XP_021543662.1"/>
    </source>
</evidence>
<dbReference type="Proteomes" id="UP000248481">
    <property type="component" value="Chromosome 4"/>
</dbReference>
<dbReference type="AlphaFoldDB" id="A0A2Y9H0V1"/>
<dbReference type="KEGG" id="nsu:110578488"/>